<gene>
    <name evidence="3" type="ORF">SAMN02983003_1264</name>
</gene>
<dbReference type="RefSeq" id="WP_072339961.1">
    <property type="nucleotide sequence ID" value="NZ_FPKU01000001.1"/>
</dbReference>
<dbReference type="InterPro" id="IPR023393">
    <property type="entry name" value="START-like_dom_sf"/>
</dbReference>
<dbReference type="Pfam" id="PF08327">
    <property type="entry name" value="AHSA1"/>
    <property type="match status" value="1"/>
</dbReference>
<comment type="similarity">
    <text evidence="1">Belongs to the AHA1 family.</text>
</comment>
<feature type="domain" description="Activator of Hsp90 ATPase homologue 1/2-like C-terminal" evidence="2">
    <location>
        <begin position="31"/>
        <end position="151"/>
    </location>
</feature>
<keyword evidence="4" id="KW-1185">Reference proteome</keyword>
<evidence type="ECO:0000256" key="1">
    <source>
        <dbReference type="ARBA" id="ARBA00006817"/>
    </source>
</evidence>
<proteinExistence type="inferred from homology"/>
<dbReference type="Proteomes" id="UP000183447">
    <property type="component" value="Unassembled WGS sequence"/>
</dbReference>
<dbReference type="STRING" id="665118.SAMN02983003_1264"/>
<name>A0A1K2HVW0_9HYPH</name>
<dbReference type="AlphaFoldDB" id="A0A1K2HVW0"/>
<dbReference type="SUPFAM" id="SSF55961">
    <property type="entry name" value="Bet v1-like"/>
    <property type="match status" value="1"/>
</dbReference>
<evidence type="ECO:0000313" key="3">
    <source>
        <dbReference type="EMBL" id="SFZ82766.1"/>
    </source>
</evidence>
<dbReference type="EMBL" id="FPKU01000001">
    <property type="protein sequence ID" value="SFZ82766.1"/>
    <property type="molecule type" value="Genomic_DNA"/>
</dbReference>
<dbReference type="InterPro" id="IPR013538">
    <property type="entry name" value="ASHA1/2-like_C"/>
</dbReference>
<protein>
    <submittedName>
        <fullName evidence="3">Uncharacterized conserved protein YndB, AHSA1/START domain</fullName>
    </submittedName>
</protein>
<evidence type="ECO:0000313" key="4">
    <source>
        <dbReference type="Proteomes" id="UP000183447"/>
    </source>
</evidence>
<accession>A0A1K2HVW0</accession>
<sequence length="157" mass="17066">MLANAERSTPAQTIAIDRQAHTITLWRRFAASPAKVFAAWTEPDHVRMWWDPSGAPLARCEIDLRIGGGFAFVPAGQPHMPFTGVYKEIAAPDTLVFDANGALGRVTLDDRDGGTLMTVCITCGSDEHLDMYLKLGIDVGTARTMDNLVSHVDRLAA</sequence>
<reference evidence="3 4" key="1">
    <citation type="submission" date="2016-11" db="EMBL/GenBank/DDBJ databases">
        <authorList>
            <person name="Jaros S."/>
            <person name="Januszkiewicz K."/>
            <person name="Wedrychowicz H."/>
        </authorList>
    </citation>
    <scope>NUCLEOTIDE SEQUENCE [LARGE SCALE GENOMIC DNA]</scope>
    <source>
        <strain evidence="3 4">ATCC 23634</strain>
    </source>
</reference>
<evidence type="ECO:0000259" key="2">
    <source>
        <dbReference type="Pfam" id="PF08327"/>
    </source>
</evidence>
<organism evidence="3 4">
    <name type="scientific">Devosia enhydra</name>
    <dbReference type="NCBI Taxonomy" id="665118"/>
    <lineage>
        <taxon>Bacteria</taxon>
        <taxon>Pseudomonadati</taxon>
        <taxon>Pseudomonadota</taxon>
        <taxon>Alphaproteobacteria</taxon>
        <taxon>Hyphomicrobiales</taxon>
        <taxon>Devosiaceae</taxon>
        <taxon>Devosia</taxon>
    </lineage>
</organism>
<dbReference type="Gene3D" id="3.30.530.20">
    <property type="match status" value="1"/>
</dbReference>